<dbReference type="AlphaFoldDB" id="A0AAV9ABN2"/>
<accession>A0AAV9ABN2</accession>
<keyword evidence="4" id="KW-1185">Reference proteome</keyword>
<gene>
    <name evidence="3" type="ORF">QJS04_geneDACA011557</name>
    <name evidence="2" type="ORF">QJS04_geneDACA024207</name>
</gene>
<dbReference type="PANTHER" id="PTHR34123">
    <property type="entry name" value="OS04G0578200 PROTEIN"/>
    <property type="match status" value="1"/>
</dbReference>
<evidence type="ECO:0000256" key="1">
    <source>
        <dbReference type="SAM" id="MobiDB-lite"/>
    </source>
</evidence>
<sequence>MASTLQVTAVRPISVYPRRRPSVLLPESRRRNSDLRRFAENPKSSGGDPGSRSDNAVLKLAWYGSELLGIAASVFRPSPSLAGDQDSGGLAREGSGSVDRARVVEAVKEDFERSYFVTGNLTLDAYEENCEFADPAGSFKGLSRFKRNCSNFGALLEKSNMKLTKWEEFEDKGIGHWRFSCVMSFPWRPILSATGYTEYYFDAQSGRICRHVENWNVPKMALLRQIFRPSRWVWEKNNSL</sequence>
<dbReference type="Proteomes" id="UP001179952">
    <property type="component" value="Unassembled WGS sequence"/>
</dbReference>
<dbReference type="EMBL" id="JAUJYN010000095">
    <property type="protein sequence ID" value="KAK1256669.1"/>
    <property type="molecule type" value="Genomic_DNA"/>
</dbReference>
<protein>
    <submittedName>
        <fullName evidence="3">Uncharacterized protein</fullName>
    </submittedName>
</protein>
<evidence type="ECO:0000313" key="4">
    <source>
        <dbReference type="Proteomes" id="UP001179952"/>
    </source>
</evidence>
<comment type="caution">
    <text evidence="3">The sequence shown here is derived from an EMBL/GenBank/DDBJ whole genome shotgun (WGS) entry which is preliminary data.</text>
</comment>
<dbReference type="SUPFAM" id="SSF54427">
    <property type="entry name" value="NTF2-like"/>
    <property type="match status" value="1"/>
</dbReference>
<reference evidence="3" key="2">
    <citation type="submission" date="2023-06" db="EMBL/GenBank/DDBJ databases">
        <authorList>
            <person name="Ma L."/>
            <person name="Liu K.-W."/>
            <person name="Li Z."/>
            <person name="Hsiao Y.-Y."/>
            <person name="Qi Y."/>
            <person name="Fu T."/>
            <person name="Tang G."/>
            <person name="Zhang D."/>
            <person name="Sun W.-H."/>
            <person name="Liu D.-K."/>
            <person name="Li Y."/>
            <person name="Chen G.-Z."/>
            <person name="Liu X.-D."/>
            <person name="Liao X.-Y."/>
            <person name="Jiang Y.-T."/>
            <person name="Yu X."/>
            <person name="Hao Y."/>
            <person name="Huang J."/>
            <person name="Zhao X.-W."/>
            <person name="Ke S."/>
            <person name="Chen Y.-Y."/>
            <person name="Wu W.-L."/>
            <person name="Hsu J.-L."/>
            <person name="Lin Y.-F."/>
            <person name="Huang M.-D."/>
            <person name="Li C.-Y."/>
            <person name="Huang L."/>
            <person name="Wang Z.-W."/>
            <person name="Zhao X."/>
            <person name="Zhong W.-Y."/>
            <person name="Peng D.-H."/>
            <person name="Ahmad S."/>
            <person name="Lan S."/>
            <person name="Zhang J.-S."/>
            <person name="Tsai W.-C."/>
            <person name="Van De Peer Y."/>
            <person name="Liu Z.-J."/>
        </authorList>
    </citation>
    <scope>NUCLEOTIDE SEQUENCE</scope>
    <source>
        <strain evidence="3">SCP</strain>
        <tissue evidence="3">Leaves</tissue>
    </source>
</reference>
<organism evidence="3 4">
    <name type="scientific">Acorus gramineus</name>
    <name type="common">Dwarf sweet flag</name>
    <dbReference type="NCBI Taxonomy" id="55184"/>
    <lineage>
        <taxon>Eukaryota</taxon>
        <taxon>Viridiplantae</taxon>
        <taxon>Streptophyta</taxon>
        <taxon>Embryophyta</taxon>
        <taxon>Tracheophyta</taxon>
        <taxon>Spermatophyta</taxon>
        <taxon>Magnoliopsida</taxon>
        <taxon>Liliopsida</taxon>
        <taxon>Acoraceae</taxon>
        <taxon>Acorus</taxon>
    </lineage>
</organism>
<evidence type="ECO:0000313" key="2">
    <source>
        <dbReference type="EMBL" id="KAK1256669.1"/>
    </source>
</evidence>
<dbReference type="InterPro" id="IPR032710">
    <property type="entry name" value="NTF2-like_dom_sf"/>
</dbReference>
<reference evidence="3" key="1">
    <citation type="journal article" date="2023" name="Nat. Commun.">
        <title>Diploid and tetraploid genomes of Acorus and the evolution of monocots.</title>
        <authorList>
            <person name="Ma L."/>
            <person name="Liu K.W."/>
            <person name="Li Z."/>
            <person name="Hsiao Y.Y."/>
            <person name="Qi Y."/>
            <person name="Fu T."/>
            <person name="Tang G.D."/>
            <person name="Zhang D."/>
            <person name="Sun W.H."/>
            <person name="Liu D.K."/>
            <person name="Li Y."/>
            <person name="Chen G.Z."/>
            <person name="Liu X.D."/>
            <person name="Liao X.Y."/>
            <person name="Jiang Y.T."/>
            <person name="Yu X."/>
            <person name="Hao Y."/>
            <person name="Huang J."/>
            <person name="Zhao X.W."/>
            <person name="Ke S."/>
            <person name="Chen Y.Y."/>
            <person name="Wu W.L."/>
            <person name="Hsu J.L."/>
            <person name="Lin Y.F."/>
            <person name="Huang M.D."/>
            <person name="Li C.Y."/>
            <person name="Huang L."/>
            <person name="Wang Z.W."/>
            <person name="Zhao X."/>
            <person name="Zhong W.Y."/>
            <person name="Peng D.H."/>
            <person name="Ahmad S."/>
            <person name="Lan S."/>
            <person name="Zhang J.S."/>
            <person name="Tsai W.C."/>
            <person name="Van de Peer Y."/>
            <person name="Liu Z.J."/>
        </authorList>
    </citation>
    <scope>NUCLEOTIDE SEQUENCE</scope>
    <source>
        <strain evidence="3">SCP</strain>
    </source>
</reference>
<name>A0AAV9ABN2_ACOGR</name>
<dbReference type="EMBL" id="JAUJYN010000010">
    <property type="protein sequence ID" value="KAK1261609.1"/>
    <property type="molecule type" value="Genomic_DNA"/>
</dbReference>
<evidence type="ECO:0000313" key="3">
    <source>
        <dbReference type="EMBL" id="KAK1261609.1"/>
    </source>
</evidence>
<proteinExistence type="predicted"/>
<feature type="region of interest" description="Disordered" evidence="1">
    <location>
        <begin position="33"/>
        <end position="52"/>
    </location>
</feature>
<dbReference type="InterPro" id="IPR018790">
    <property type="entry name" value="DUF2358"/>
</dbReference>
<dbReference type="Pfam" id="PF10184">
    <property type="entry name" value="DUF2358"/>
    <property type="match status" value="1"/>
</dbReference>
<dbReference type="PANTHER" id="PTHR34123:SF1">
    <property type="entry name" value="OS04G0578200 PROTEIN"/>
    <property type="match status" value="1"/>
</dbReference>